<evidence type="ECO:0000313" key="11">
    <source>
        <dbReference type="EMBL" id="KAF2436979.1"/>
    </source>
</evidence>
<comment type="function">
    <text evidence="8">Catalytic subunit of the SLX1-SLX4 structure-specific endonuclease that resolves DNA secondary structures generated during DNA repair and recombination. Has endonuclease activity towards branched DNA substrates, introducing single-strand cuts in duplex DNA close to junctions with ss-DNA.</text>
</comment>
<evidence type="ECO:0000256" key="5">
    <source>
        <dbReference type="ARBA" id="ARBA00023172"/>
    </source>
</evidence>
<evidence type="ECO:0000256" key="2">
    <source>
        <dbReference type="ARBA" id="ARBA00022759"/>
    </source>
</evidence>
<comment type="subcellular location">
    <subcellularLocation>
        <location evidence="8">Nucleus</location>
    </subcellularLocation>
</comment>
<proteinExistence type="inferred from homology"/>
<comment type="caution">
    <text evidence="11">The sequence shown here is derived from an EMBL/GenBank/DDBJ whole genome shotgun (WGS) entry which is preliminary data.</text>
</comment>
<dbReference type="SUPFAM" id="SSF82771">
    <property type="entry name" value="GIY-YIG endonuclease"/>
    <property type="match status" value="1"/>
</dbReference>
<dbReference type="GO" id="GO:0008821">
    <property type="term" value="F:crossover junction DNA endonuclease activity"/>
    <property type="evidence" value="ECO:0007669"/>
    <property type="project" value="TreeGrafter"/>
</dbReference>
<keyword evidence="7 8" id="KW-0539">Nucleus</keyword>
<evidence type="ECO:0000256" key="7">
    <source>
        <dbReference type="ARBA" id="ARBA00023242"/>
    </source>
</evidence>
<evidence type="ECO:0000256" key="6">
    <source>
        <dbReference type="ARBA" id="ARBA00023204"/>
    </source>
</evidence>
<dbReference type="EMBL" id="MU007009">
    <property type="protein sequence ID" value="KAF2436979.1"/>
    <property type="molecule type" value="Genomic_DNA"/>
</dbReference>
<keyword evidence="2 8" id="KW-0255">Endonuclease</keyword>
<evidence type="ECO:0000256" key="3">
    <source>
        <dbReference type="ARBA" id="ARBA00022763"/>
    </source>
</evidence>
<sequence>MQKSMENLPIPAFYCCYLIRSTVRPGCLYCGSTPNLLRRIRQHNGITPGGAVYTGQDTLRPWEVTCIVQGFPSKIAALQFEWAWQNVHVTRHIHDDFRITKPKWRRTGKQRKDGEFMMKMIRPPLPMATRLKNLQILLRSKSFERWPLSLRFFAGDVYQEYTKHASKVIEQTRSGIAVILDENATPAPVKKKGVQTEGMPIIVPTIEQRPNPVELLDFGYSSLKAHLKKSKAVLDPASNPSCSVCKTAIVPERAMTLTCPHDQCSATSHLHCLSAEFLRQERNQEAIVPITGSCPNCNTHTSWDALAREASLRLRGQKEVEKMSKKPRKKKGDAVDAAIAMVEAKEDSDELDEEESKDMQRFVAEVSSMLELEEGTEKPSKKRRRRGSSLEVKDSDWDDVDVLD</sequence>
<keyword evidence="6 8" id="KW-0234">DNA repair</keyword>
<protein>
    <recommendedName>
        <fullName evidence="10">GIY-YIG domain-containing protein</fullName>
    </recommendedName>
</protein>
<keyword evidence="1 8" id="KW-0540">Nuclease</keyword>
<comment type="subunit">
    <text evidence="8">Forms a heterodimer with SLX4.</text>
</comment>
<evidence type="ECO:0000256" key="1">
    <source>
        <dbReference type="ARBA" id="ARBA00022722"/>
    </source>
</evidence>
<feature type="compositionally biased region" description="Acidic residues" evidence="9">
    <location>
        <begin position="346"/>
        <end position="356"/>
    </location>
</feature>
<dbReference type="HAMAP" id="MF_03100">
    <property type="entry name" value="Endonuc_su_Slx1"/>
    <property type="match status" value="1"/>
</dbReference>
<dbReference type="Pfam" id="PF01541">
    <property type="entry name" value="GIY-YIG"/>
    <property type="match status" value="1"/>
</dbReference>
<keyword evidence="5 8" id="KW-0233">DNA recombination</keyword>
<dbReference type="CDD" id="cd10455">
    <property type="entry name" value="GIY-YIG_SLX1"/>
    <property type="match status" value="1"/>
</dbReference>
<comment type="cofactor">
    <cofactor evidence="8">
        <name>a divalent metal cation</name>
        <dbReference type="ChEBI" id="CHEBI:60240"/>
    </cofactor>
</comment>
<dbReference type="PANTHER" id="PTHR20208">
    <property type="entry name" value="STRUCTURE-SPECIFIC ENDONUCLEASE SUBUNIT SLX1"/>
    <property type="match status" value="1"/>
</dbReference>
<feature type="domain" description="GIY-YIG" evidence="10">
    <location>
        <begin position="12"/>
        <end position="94"/>
    </location>
</feature>
<dbReference type="Pfam" id="PF21202">
    <property type="entry name" value="SLX1_C"/>
    <property type="match status" value="1"/>
</dbReference>
<comment type="similarity">
    <text evidence="8">Belongs to the SLX1 family.</text>
</comment>
<evidence type="ECO:0000256" key="9">
    <source>
        <dbReference type="SAM" id="MobiDB-lite"/>
    </source>
</evidence>
<dbReference type="InterPro" id="IPR013083">
    <property type="entry name" value="Znf_RING/FYVE/PHD"/>
</dbReference>
<evidence type="ECO:0000313" key="12">
    <source>
        <dbReference type="Proteomes" id="UP000800235"/>
    </source>
</evidence>
<dbReference type="OrthoDB" id="24645at2759"/>
<name>A0A9P4P5I8_9PEZI</name>
<dbReference type="InterPro" id="IPR000305">
    <property type="entry name" value="GIY-YIG_endonuc"/>
</dbReference>
<dbReference type="PROSITE" id="PS50164">
    <property type="entry name" value="GIY_YIG"/>
    <property type="match status" value="1"/>
</dbReference>
<dbReference type="InterPro" id="IPR048749">
    <property type="entry name" value="SLX1_C"/>
</dbReference>
<organism evidence="11 12">
    <name type="scientific">Tothia fuscella</name>
    <dbReference type="NCBI Taxonomy" id="1048955"/>
    <lineage>
        <taxon>Eukaryota</taxon>
        <taxon>Fungi</taxon>
        <taxon>Dikarya</taxon>
        <taxon>Ascomycota</taxon>
        <taxon>Pezizomycotina</taxon>
        <taxon>Dothideomycetes</taxon>
        <taxon>Pleosporomycetidae</taxon>
        <taxon>Venturiales</taxon>
        <taxon>Cylindrosympodiaceae</taxon>
        <taxon>Tothia</taxon>
    </lineage>
</organism>
<dbReference type="Gene3D" id="3.40.1440.10">
    <property type="entry name" value="GIY-YIG endonuclease"/>
    <property type="match status" value="1"/>
</dbReference>
<dbReference type="GO" id="GO:0000724">
    <property type="term" value="P:double-strand break repair via homologous recombination"/>
    <property type="evidence" value="ECO:0007669"/>
    <property type="project" value="TreeGrafter"/>
</dbReference>
<dbReference type="InterPro" id="IPR035901">
    <property type="entry name" value="GIY-YIG_endonuc_sf"/>
</dbReference>
<dbReference type="Proteomes" id="UP000800235">
    <property type="component" value="Unassembled WGS sequence"/>
</dbReference>
<dbReference type="AlphaFoldDB" id="A0A9P4P5I8"/>
<keyword evidence="4 8" id="KW-0378">Hydrolase</keyword>
<feature type="region of interest" description="Disordered" evidence="9">
    <location>
        <begin position="343"/>
        <end position="404"/>
    </location>
</feature>
<dbReference type="PANTHER" id="PTHR20208:SF10">
    <property type="entry name" value="STRUCTURE-SPECIFIC ENDONUCLEASE SUBUNIT SLX1"/>
    <property type="match status" value="1"/>
</dbReference>
<reference evidence="11" key="1">
    <citation type="journal article" date="2020" name="Stud. Mycol.">
        <title>101 Dothideomycetes genomes: a test case for predicting lifestyles and emergence of pathogens.</title>
        <authorList>
            <person name="Haridas S."/>
            <person name="Albert R."/>
            <person name="Binder M."/>
            <person name="Bloem J."/>
            <person name="Labutti K."/>
            <person name="Salamov A."/>
            <person name="Andreopoulos B."/>
            <person name="Baker S."/>
            <person name="Barry K."/>
            <person name="Bills G."/>
            <person name="Bluhm B."/>
            <person name="Cannon C."/>
            <person name="Castanera R."/>
            <person name="Culley D."/>
            <person name="Daum C."/>
            <person name="Ezra D."/>
            <person name="Gonzalez J."/>
            <person name="Henrissat B."/>
            <person name="Kuo A."/>
            <person name="Liang C."/>
            <person name="Lipzen A."/>
            <person name="Lutzoni F."/>
            <person name="Magnuson J."/>
            <person name="Mondo S."/>
            <person name="Nolan M."/>
            <person name="Ohm R."/>
            <person name="Pangilinan J."/>
            <person name="Park H.-J."/>
            <person name="Ramirez L."/>
            <person name="Alfaro M."/>
            <person name="Sun H."/>
            <person name="Tritt A."/>
            <person name="Yoshinaga Y."/>
            <person name="Zwiers L.-H."/>
            <person name="Turgeon B."/>
            <person name="Goodwin S."/>
            <person name="Spatafora J."/>
            <person name="Crous P."/>
            <person name="Grigoriev I."/>
        </authorList>
    </citation>
    <scope>NUCLEOTIDE SEQUENCE</scope>
    <source>
        <strain evidence="11">CBS 130266</strain>
    </source>
</reference>
<evidence type="ECO:0000256" key="4">
    <source>
        <dbReference type="ARBA" id="ARBA00022801"/>
    </source>
</evidence>
<comment type="caution">
    <text evidence="8">Lacks conserved residue(s) required for the propagation of feature annotation.</text>
</comment>
<evidence type="ECO:0000256" key="8">
    <source>
        <dbReference type="HAMAP-Rule" id="MF_03100"/>
    </source>
</evidence>
<accession>A0A9P4P5I8</accession>
<gene>
    <name evidence="11" type="ORF">EJ08DRAFT_644522</name>
</gene>
<dbReference type="GO" id="GO:0017108">
    <property type="term" value="F:5'-flap endonuclease activity"/>
    <property type="evidence" value="ECO:0007669"/>
    <property type="project" value="InterPro"/>
</dbReference>
<dbReference type="Gene3D" id="3.30.40.10">
    <property type="entry name" value="Zinc/RING finger domain, C3HC4 (zinc finger)"/>
    <property type="match status" value="1"/>
</dbReference>
<keyword evidence="12" id="KW-1185">Reference proteome</keyword>
<dbReference type="InterPro" id="IPR050381">
    <property type="entry name" value="SLX1_endonuclease"/>
</dbReference>
<evidence type="ECO:0000259" key="10">
    <source>
        <dbReference type="PROSITE" id="PS50164"/>
    </source>
</evidence>
<dbReference type="GO" id="GO:0033557">
    <property type="term" value="C:Slx1-Slx4 complex"/>
    <property type="evidence" value="ECO:0007669"/>
    <property type="project" value="UniProtKB-UniRule"/>
</dbReference>
<dbReference type="InterPro" id="IPR027520">
    <property type="entry name" value="Slx1"/>
</dbReference>
<keyword evidence="3 8" id="KW-0227">DNA damage</keyword>